<protein>
    <submittedName>
        <fullName evidence="2">Uncharacterized protein</fullName>
    </submittedName>
</protein>
<organism evidence="2 3">
    <name type="scientific">Araneus ventricosus</name>
    <name type="common">Orbweaver spider</name>
    <name type="synonym">Epeira ventricosa</name>
    <dbReference type="NCBI Taxonomy" id="182803"/>
    <lineage>
        <taxon>Eukaryota</taxon>
        <taxon>Metazoa</taxon>
        <taxon>Ecdysozoa</taxon>
        <taxon>Arthropoda</taxon>
        <taxon>Chelicerata</taxon>
        <taxon>Arachnida</taxon>
        <taxon>Araneae</taxon>
        <taxon>Araneomorphae</taxon>
        <taxon>Entelegynae</taxon>
        <taxon>Araneoidea</taxon>
        <taxon>Araneidae</taxon>
        <taxon>Araneus</taxon>
    </lineage>
</organism>
<proteinExistence type="predicted"/>
<evidence type="ECO:0000313" key="2">
    <source>
        <dbReference type="EMBL" id="GBL89727.1"/>
    </source>
</evidence>
<reference evidence="2 3" key="1">
    <citation type="journal article" date="2019" name="Sci. Rep.">
        <title>Orb-weaving spider Araneus ventricosus genome elucidates the spidroin gene catalogue.</title>
        <authorList>
            <person name="Kono N."/>
            <person name="Nakamura H."/>
            <person name="Ohtoshi R."/>
            <person name="Moran D.A.P."/>
            <person name="Shinohara A."/>
            <person name="Yoshida Y."/>
            <person name="Fujiwara M."/>
            <person name="Mori M."/>
            <person name="Tomita M."/>
            <person name="Arakawa K."/>
        </authorList>
    </citation>
    <scope>NUCLEOTIDE SEQUENCE [LARGE SCALE GENOMIC DNA]</scope>
</reference>
<dbReference type="EMBL" id="BGPR01000066">
    <property type="protein sequence ID" value="GBL89727.1"/>
    <property type="molecule type" value="Genomic_DNA"/>
</dbReference>
<feature type="region of interest" description="Disordered" evidence="1">
    <location>
        <begin position="1"/>
        <end position="28"/>
    </location>
</feature>
<dbReference type="Proteomes" id="UP000499080">
    <property type="component" value="Unassembled WGS sequence"/>
</dbReference>
<accession>A0A4Y2BD91</accession>
<comment type="caution">
    <text evidence="2">The sequence shown here is derived from an EMBL/GenBank/DDBJ whole genome shotgun (WGS) entry which is preliminary data.</text>
</comment>
<feature type="compositionally biased region" description="Acidic residues" evidence="1">
    <location>
        <begin position="18"/>
        <end position="27"/>
    </location>
</feature>
<evidence type="ECO:0000313" key="3">
    <source>
        <dbReference type="Proteomes" id="UP000499080"/>
    </source>
</evidence>
<evidence type="ECO:0000256" key="1">
    <source>
        <dbReference type="SAM" id="MobiDB-lite"/>
    </source>
</evidence>
<sequence length="87" mass="10192">MYGGVFAESSHSTNSDLSEFEDREDQQETQPFDVKIIITENIVLSGYLLKQSALLELLVNIIRHRELTHGYFLPNIGYEYYKFIRFV</sequence>
<dbReference type="AlphaFoldDB" id="A0A4Y2BD91"/>
<gene>
    <name evidence="2" type="ORF">AVEN_104670_1</name>
</gene>
<keyword evidence="3" id="KW-1185">Reference proteome</keyword>
<name>A0A4Y2BD91_ARAVE</name>